<evidence type="ECO:0000313" key="3">
    <source>
        <dbReference type="Proteomes" id="UP001164653"/>
    </source>
</evidence>
<dbReference type="EMBL" id="CP112998">
    <property type="protein sequence ID" value="WAC12667.1"/>
    <property type="molecule type" value="Genomic_DNA"/>
</dbReference>
<protein>
    <submittedName>
        <fullName evidence="2">Uncharacterized protein</fullName>
    </submittedName>
</protein>
<feature type="transmembrane region" description="Helical" evidence="1">
    <location>
        <begin position="81"/>
        <end position="100"/>
    </location>
</feature>
<keyword evidence="3" id="KW-1185">Reference proteome</keyword>
<dbReference type="Proteomes" id="UP001164653">
    <property type="component" value="Chromosome"/>
</dbReference>
<keyword evidence="1" id="KW-0812">Transmembrane</keyword>
<gene>
    <name evidence="2" type="ORF">ON006_01620</name>
</gene>
<evidence type="ECO:0000256" key="1">
    <source>
        <dbReference type="SAM" id="Phobius"/>
    </source>
</evidence>
<dbReference type="AlphaFoldDB" id="A0A9E8NCV6"/>
<dbReference type="RefSeq" id="WP_244823367.1">
    <property type="nucleotide sequence ID" value="NZ_CP112998.1"/>
</dbReference>
<sequence length="103" mass="11608">MEQTDTKKIDSTQSEAQRVQMWSMALSLLNASAFFSALTKSAEHYLENDRLPLSYFFLMGLIGAALGWGLDRLIKKKSLKFKKIVTVALTVISMGLPLVIRHF</sequence>
<proteinExistence type="predicted"/>
<accession>A0A9E8NCV6</accession>
<evidence type="ECO:0000313" key="2">
    <source>
        <dbReference type="EMBL" id="WAC12667.1"/>
    </source>
</evidence>
<keyword evidence="1" id="KW-1133">Transmembrane helix</keyword>
<feature type="transmembrane region" description="Helical" evidence="1">
    <location>
        <begin position="51"/>
        <end position="69"/>
    </location>
</feature>
<dbReference type="KEGG" id="dpf:ON006_01620"/>
<keyword evidence="1" id="KW-0472">Membrane</keyword>
<organism evidence="2 3">
    <name type="scientific">Dyadobacter pollutisoli</name>
    <dbReference type="NCBI Taxonomy" id="2910158"/>
    <lineage>
        <taxon>Bacteria</taxon>
        <taxon>Pseudomonadati</taxon>
        <taxon>Bacteroidota</taxon>
        <taxon>Cytophagia</taxon>
        <taxon>Cytophagales</taxon>
        <taxon>Spirosomataceae</taxon>
        <taxon>Dyadobacter</taxon>
    </lineage>
</organism>
<feature type="transmembrane region" description="Helical" evidence="1">
    <location>
        <begin position="21"/>
        <end position="39"/>
    </location>
</feature>
<name>A0A9E8NCV6_9BACT</name>
<reference evidence="2" key="1">
    <citation type="submission" date="2022-11" db="EMBL/GenBank/DDBJ databases">
        <title>Dyadobacter pollutisoli sp. nov., isolated from plastic dumped soil.</title>
        <authorList>
            <person name="Kim J.M."/>
            <person name="Kim K.R."/>
            <person name="Lee J.K."/>
            <person name="Hao L."/>
            <person name="Jeon C.O."/>
        </authorList>
    </citation>
    <scope>NUCLEOTIDE SEQUENCE</scope>
    <source>
        <strain evidence="2">U1</strain>
    </source>
</reference>